<keyword evidence="6" id="KW-0804">Transcription</keyword>
<evidence type="ECO:0000256" key="4">
    <source>
        <dbReference type="ARBA" id="ARBA00022795"/>
    </source>
</evidence>
<keyword evidence="3" id="KW-0678">Repressor</keyword>
<keyword evidence="9" id="KW-0969">Cilium</keyword>
<keyword evidence="10" id="KW-1185">Reference proteome</keyword>
<keyword evidence="9" id="KW-0966">Cell projection</keyword>
<evidence type="ECO:0000256" key="6">
    <source>
        <dbReference type="ARBA" id="ARBA00023163"/>
    </source>
</evidence>
<dbReference type="RefSeq" id="WP_273841925.1">
    <property type="nucleotide sequence ID" value="NZ_JAQQWT010000004.1"/>
</dbReference>
<comment type="caution">
    <text evidence="9">The sequence shown here is derived from an EMBL/GenBank/DDBJ whole genome shotgun (WGS) entry which is preliminary data.</text>
</comment>
<evidence type="ECO:0000256" key="3">
    <source>
        <dbReference type="ARBA" id="ARBA00022491"/>
    </source>
</evidence>
<dbReference type="InterPro" id="IPR007412">
    <property type="entry name" value="FlgM"/>
</dbReference>
<evidence type="ECO:0000259" key="8">
    <source>
        <dbReference type="Pfam" id="PF04316"/>
    </source>
</evidence>
<keyword evidence="4" id="KW-1005">Bacterial flagellum biogenesis</keyword>
<feature type="region of interest" description="Disordered" evidence="7">
    <location>
        <begin position="1"/>
        <end position="30"/>
    </location>
</feature>
<dbReference type="InterPro" id="IPR031316">
    <property type="entry name" value="FlgM_C"/>
</dbReference>
<evidence type="ECO:0000313" key="9">
    <source>
        <dbReference type="EMBL" id="MFC0559282.1"/>
    </source>
</evidence>
<evidence type="ECO:0000256" key="1">
    <source>
        <dbReference type="ARBA" id="ARBA00005322"/>
    </source>
</evidence>
<feature type="compositionally biased region" description="Basic and acidic residues" evidence="7">
    <location>
        <begin position="16"/>
        <end position="30"/>
    </location>
</feature>
<dbReference type="NCBIfam" id="TIGR03824">
    <property type="entry name" value="FlgM_jcvi"/>
    <property type="match status" value="1"/>
</dbReference>
<proteinExistence type="inferred from homology"/>
<dbReference type="Pfam" id="PF04316">
    <property type="entry name" value="FlgM"/>
    <property type="match status" value="1"/>
</dbReference>
<reference evidence="9 10" key="1">
    <citation type="submission" date="2024-09" db="EMBL/GenBank/DDBJ databases">
        <authorList>
            <person name="Sun Q."/>
            <person name="Mori K."/>
        </authorList>
    </citation>
    <scope>NUCLEOTIDE SEQUENCE [LARGE SCALE GENOMIC DNA]</scope>
    <source>
        <strain evidence="9 10">NCAIM B.02301</strain>
    </source>
</reference>
<accession>A0ABV6NGA6</accession>
<dbReference type="InterPro" id="IPR035890">
    <property type="entry name" value="Anti-sigma-28_factor_FlgM_sf"/>
</dbReference>
<feature type="compositionally biased region" description="Polar residues" evidence="7">
    <location>
        <begin position="1"/>
        <end position="14"/>
    </location>
</feature>
<keyword evidence="5" id="KW-0805">Transcription regulation</keyword>
<keyword evidence="9" id="KW-0282">Flagellum</keyword>
<dbReference type="Proteomes" id="UP001589833">
    <property type="component" value="Unassembled WGS sequence"/>
</dbReference>
<feature type="domain" description="Anti-sigma-28 factor FlgM C-terminal" evidence="8">
    <location>
        <begin position="32"/>
        <end position="80"/>
    </location>
</feature>
<name>A0ABV6NGA6_9BACI</name>
<evidence type="ECO:0000256" key="2">
    <source>
        <dbReference type="ARBA" id="ARBA00017823"/>
    </source>
</evidence>
<comment type="similarity">
    <text evidence="1">Belongs to the FlgM family.</text>
</comment>
<organism evidence="9 10">
    <name type="scientific">Halalkalibacter alkalisediminis</name>
    <dbReference type="NCBI Taxonomy" id="935616"/>
    <lineage>
        <taxon>Bacteria</taxon>
        <taxon>Bacillati</taxon>
        <taxon>Bacillota</taxon>
        <taxon>Bacilli</taxon>
        <taxon>Bacillales</taxon>
        <taxon>Bacillaceae</taxon>
        <taxon>Halalkalibacter</taxon>
    </lineage>
</organism>
<gene>
    <name evidence="9" type="primary">flgM</name>
    <name evidence="9" type="ORF">ACFFH4_09510</name>
</gene>
<dbReference type="SUPFAM" id="SSF101498">
    <property type="entry name" value="Anti-sigma factor FlgM"/>
    <property type="match status" value="1"/>
</dbReference>
<dbReference type="EMBL" id="JBHLTR010000013">
    <property type="protein sequence ID" value="MFC0559282.1"/>
    <property type="molecule type" value="Genomic_DNA"/>
</dbReference>
<evidence type="ECO:0000256" key="5">
    <source>
        <dbReference type="ARBA" id="ARBA00023015"/>
    </source>
</evidence>
<evidence type="ECO:0000256" key="7">
    <source>
        <dbReference type="SAM" id="MobiDB-lite"/>
    </source>
</evidence>
<sequence>MKINPYNSVQQNPYRKQIEKTEKANDVQAKRDKLEISSEALSMQKRTKLEKERLEKIEAIKQKIDAGEYKVDSQAIANKFYDFWNQS</sequence>
<protein>
    <recommendedName>
        <fullName evidence="2">Negative regulator of flagellin synthesis</fullName>
    </recommendedName>
</protein>
<evidence type="ECO:0000313" key="10">
    <source>
        <dbReference type="Proteomes" id="UP001589833"/>
    </source>
</evidence>